<evidence type="ECO:0000256" key="1">
    <source>
        <dbReference type="SAM" id="SignalP"/>
    </source>
</evidence>
<comment type="caution">
    <text evidence="3">The sequence shown here is derived from an EMBL/GenBank/DDBJ whole genome shotgun (WGS) entry which is preliminary data.</text>
</comment>
<sequence length="670" mass="74911">MKNILLSLAICIMATNLFAQPNINFNGNIVNLENGDLYLKFENDSKLRLLNISQAGKTWNISNNDLVWKLSVAGNQGQKLTITSQTATYKGVQELSGTGEKSLVFLWEYPISGGLLANIYMTVSVNSSNKLSEWKIRATLPQLWSVAETTFPIITLPKTNDSKLILPRGWGVEYDLSTIANSTHINNYPSSSGTVQMVSVRENNNVFYYATHDPTASIKAFNSKVTASNIEVSNQIVSSAIWNNNGQFELPWATSIGLTDKGWEEAVITWYRPFSFQTTWGAKKMADKNLPSWLIDSDLWLTGGHTNEKELAITKKAIDTFGKQTSFHWYYWHNYDFDTKYPEYLPARDGFSALIDLIQSEESHIMPYINGRLWDTTTVSYQSQGGRSAVVLNENQTPVVEIYASKAPNAVICPSSSVWKNTLVDLTDKIQGNVLGTDALYFDQVASARGRACFNENHNHPVGGGSFWVDSYRDIFTEVRSKLQPGHIISTEQNAEPYLDMFDLFLMANYPTGTEYKPLPLFPLIYSDRALLYGFYIFSKNDMSYRVKNALTLLWGAQLNGGRTSFVVTCAMKANANFLLDLVSFRKQHHDIFVGGRMLKEITPTGDNPVLNVPNWGESSAAVRGALWENQNGSTSILLVNIDTAQHTVVLPDSNQQVVINGGECKRINL</sequence>
<feature type="chain" id="PRO_5045104162" evidence="1">
    <location>
        <begin position="20"/>
        <end position="670"/>
    </location>
</feature>
<feature type="signal peptide" evidence="1">
    <location>
        <begin position="1"/>
        <end position="19"/>
    </location>
</feature>
<gene>
    <name evidence="3" type="ORF">ACFSAH_02770</name>
</gene>
<dbReference type="Pfam" id="PF19773">
    <property type="entry name" value="DUF6259"/>
    <property type="match status" value="1"/>
</dbReference>
<dbReference type="EMBL" id="JBHUDG010000003">
    <property type="protein sequence ID" value="MFD1628781.1"/>
    <property type="molecule type" value="Genomic_DNA"/>
</dbReference>
<accession>A0ABW4I7Q1</accession>
<dbReference type="RefSeq" id="WP_379661167.1">
    <property type="nucleotide sequence ID" value="NZ_JBHUDG010000003.1"/>
</dbReference>
<protein>
    <submittedName>
        <fullName evidence="3">DUF6259 domain-containing protein</fullName>
    </submittedName>
</protein>
<proteinExistence type="predicted"/>
<evidence type="ECO:0000313" key="3">
    <source>
        <dbReference type="EMBL" id="MFD1628781.1"/>
    </source>
</evidence>
<dbReference type="Proteomes" id="UP001597118">
    <property type="component" value="Unassembled WGS sequence"/>
</dbReference>
<keyword evidence="4" id="KW-1185">Reference proteome</keyword>
<feature type="domain" description="DUF6259" evidence="2">
    <location>
        <begin position="248"/>
        <end position="536"/>
    </location>
</feature>
<keyword evidence="1" id="KW-0732">Signal</keyword>
<name>A0ABW4I7Q1_9SPHI</name>
<evidence type="ECO:0000313" key="4">
    <source>
        <dbReference type="Proteomes" id="UP001597118"/>
    </source>
</evidence>
<reference evidence="4" key="1">
    <citation type="journal article" date="2019" name="Int. J. Syst. Evol. Microbiol.">
        <title>The Global Catalogue of Microorganisms (GCM) 10K type strain sequencing project: providing services to taxonomists for standard genome sequencing and annotation.</title>
        <authorList>
            <consortium name="The Broad Institute Genomics Platform"/>
            <consortium name="The Broad Institute Genome Sequencing Center for Infectious Disease"/>
            <person name="Wu L."/>
            <person name="Ma J."/>
        </authorList>
    </citation>
    <scope>NUCLEOTIDE SEQUENCE [LARGE SCALE GENOMIC DNA]</scope>
    <source>
        <strain evidence="4">CCUG 53762</strain>
    </source>
</reference>
<dbReference type="InterPro" id="IPR046226">
    <property type="entry name" value="DUF6259"/>
</dbReference>
<evidence type="ECO:0000259" key="2">
    <source>
        <dbReference type="Pfam" id="PF19773"/>
    </source>
</evidence>
<organism evidence="3 4">
    <name type="scientific">Pseudopedobacter beijingensis</name>
    <dbReference type="NCBI Taxonomy" id="1207056"/>
    <lineage>
        <taxon>Bacteria</taxon>
        <taxon>Pseudomonadati</taxon>
        <taxon>Bacteroidota</taxon>
        <taxon>Sphingobacteriia</taxon>
        <taxon>Sphingobacteriales</taxon>
        <taxon>Sphingobacteriaceae</taxon>
        <taxon>Pseudopedobacter</taxon>
    </lineage>
</organism>